<feature type="domain" description="Core" evidence="1">
    <location>
        <begin position="11"/>
        <end position="109"/>
    </location>
</feature>
<name>A0ABT3NVW9_9PROT</name>
<evidence type="ECO:0000259" key="1">
    <source>
        <dbReference type="Pfam" id="PF01521"/>
    </source>
</evidence>
<dbReference type="NCBIfam" id="TIGR00049">
    <property type="entry name" value="iron-sulfur cluster assembly accessory protein"/>
    <property type="match status" value="1"/>
</dbReference>
<evidence type="ECO:0000313" key="2">
    <source>
        <dbReference type="EMBL" id="MCW8086301.1"/>
    </source>
</evidence>
<proteinExistence type="predicted"/>
<comment type="caution">
    <text evidence="2">The sequence shown here is derived from an EMBL/GenBank/DDBJ whole genome shotgun (WGS) entry which is preliminary data.</text>
</comment>
<gene>
    <name evidence="2" type="ORF">OF850_11730</name>
</gene>
<sequence length="115" mass="11869">MDSASTPGFGVTERAATEIAAIAAREGRPEAGLRVSVSAGGCSGLQYGFALEDKRERDDLVVEVAGTRVYVDSVSLDFLGGAVLDWHDSLMGSHFKITNPQAVSGCGCGTSFAVA</sequence>
<dbReference type="SUPFAM" id="SSF89360">
    <property type="entry name" value="HesB-like domain"/>
    <property type="match status" value="1"/>
</dbReference>
<dbReference type="PANTHER" id="PTHR43011">
    <property type="entry name" value="IRON-SULFUR CLUSTER ASSEMBLY 2 HOMOLOG, MITOCHONDRIAL"/>
    <property type="match status" value="1"/>
</dbReference>
<dbReference type="PROSITE" id="PS01152">
    <property type="entry name" value="HESB"/>
    <property type="match status" value="1"/>
</dbReference>
<keyword evidence="3" id="KW-1185">Reference proteome</keyword>
<dbReference type="EMBL" id="JAPFQI010000008">
    <property type="protein sequence ID" value="MCW8086301.1"/>
    <property type="molecule type" value="Genomic_DNA"/>
</dbReference>
<dbReference type="PANTHER" id="PTHR43011:SF1">
    <property type="entry name" value="IRON-SULFUR CLUSTER ASSEMBLY 2 HOMOLOG, MITOCHONDRIAL"/>
    <property type="match status" value="1"/>
</dbReference>
<accession>A0ABT3NVW9</accession>
<dbReference type="InterPro" id="IPR035903">
    <property type="entry name" value="HesB-like_dom_sf"/>
</dbReference>
<dbReference type="InterPro" id="IPR017870">
    <property type="entry name" value="FeS_cluster_insertion_CS"/>
</dbReference>
<dbReference type="InterPro" id="IPR016092">
    <property type="entry name" value="ATAP"/>
</dbReference>
<organism evidence="2 3">
    <name type="scientific">Sabulicella glaciei</name>
    <dbReference type="NCBI Taxonomy" id="2984948"/>
    <lineage>
        <taxon>Bacteria</taxon>
        <taxon>Pseudomonadati</taxon>
        <taxon>Pseudomonadota</taxon>
        <taxon>Alphaproteobacteria</taxon>
        <taxon>Acetobacterales</taxon>
        <taxon>Acetobacteraceae</taxon>
        <taxon>Sabulicella</taxon>
    </lineage>
</organism>
<dbReference type="Pfam" id="PF01521">
    <property type="entry name" value="Fe-S_biosyn"/>
    <property type="match status" value="1"/>
</dbReference>
<protein>
    <submittedName>
        <fullName evidence="2">Iron-sulfur cluster assembly accessory protein</fullName>
    </submittedName>
</protein>
<dbReference type="Gene3D" id="2.60.300.12">
    <property type="entry name" value="HesB-like domain"/>
    <property type="match status" value="1"/>
</dbReference>
<dbReference type="Proteomes" id="UP001526430">
    <property type="component" value="Unassembled WGS sequence"/>
</dbReference>
<dbReference type="InterPro" id="IPR000361">
    <property type="entry name" value="ATAP_core_dom"/>
</dbReference>
<reference evidence="2 3" key="1">
    <citation type="submission" date="2022-10" db="EMBL/GenBank/DDBJ databases">
        <title>Roseococcus glaciei nov., sp. nov., isolated from glacier.</title>
        <authorList>
            <person name="Liu Q."/>
            <person name="Xin Y.-H."/>
        </authorList>
    </citation>
    <scope>NUCLEOTIDE SEQUENCE [LARGE SCALE GENOMIC DNA]</scope>
    <source>
        <strain evidence="2 3">MDT2-1-1</strain>
    </source>
</reference>
<evidence type="ECO:0000313" key="3">
    <source>
        <dbReference type="Proteomes" id="UP001526430"/>
    </source>
</evidence>
<dbReference type="RefSeq" id="WP_301590316.1">
    <property type="nucleotide sequence ID" value="NZ_JAPFQI010000008.1"/>
</dbReference>